<name>A0A2W5TS07_9BACT</name>
<evidence type="ECO:0000259" key="1">
    <source>
        <dbReference type="Pfam" id="PF08241"/>
    </source>
</evidence>
<reference evidence="2 3" key="1">
    <citation type="submission" date="2017-08" db="EMBL/GenBank/DDBJ databases">
        <title>Infants hospitalized years apart are colonized by the same room-sourced microbial strains.</title>
        <authorList>
            <person name="Brooks B."/>
            <person name="Olm M.R."/>
            <person name="Firek B.A."/>
            <person name="Baker R."/>
            <person name="Thomas B.C."/>
            <person name="Morowitz M.J."/>
            <person name="Banfield J.F."/>
        </authorList>
    </citation>
    <scope>NUCLEOTIDE SEQUENCE [LARGE SCALE GENOMIC DNA]</scope>
    <source>
        <strain evidence="2">S2_003_000_R2_14</strain>
    </source>
</reference>
<accession>A0A2W5TS07</accession>
<protein>
    <recommendedName>
        <fullName evidence="1">Methyltransferase type 11 domain-containing protein</fullName>
    </recommendedName>
</protein>
<dbReference type="GO" id="GO:0030798">
    <property type="term" value="F:trans-aconitate 2-methyltransferase activity"/>
    <property type="evidence" value="ECO:0007669"/>
    <property type="project" value="InterPro"/>
</dbReference>
<dbReference type="AlphaFoldDB" id="A0A2W5TS07"/>
<dbReference type="InterPro" id="IPR023149">
    <property type="entry name" value="Trans_acon_MeTrfase_C"/>
</dbReference>
<sequence>MSALGLDNSPAMLNASAAPGVRLERRDIVGELPGDRFDRVISNSALNWVPDHAAYVPRVLSLVAPGGQLAVQMPSNPGTPFSDCAMHVAARFSRELDGFVYRSPVQPPEFYAELLARDSRVVCSKVGTWRYPQLQASPDGIAEFAQGGLLSAYRARLSPHDFTRFVDEYRAALRRVLGDGPVFFAFRRVFVFAQL</sequence>
<dbReference type="Gene3D" id="1.10.150.290">
    <property type="entry name" value="S-adenosyl-L-methionine-dependent methyltransferases"/>
    <property type="match status" value="1"/>
</dbReference>
<comment type="caution">
    <text evidence="2">The sequence shown here is derived from an EMBL/GenBank/DDBJ whole genome shotgun (WGS) entry which is preliminary data.</text>
</comment>
<gene>
    <name evidence="2" type="ORF">DI536_00355</name>
</gene>
<dbReference type="InterPro" id="IPR029063">
    <property type="entry name" value="SAM-dependent_MTases_sf"/>
</dbReference>
<dbReference type="CDD" id="cd02440">
    <property type="entry name" value="AdoMet_MTases"/>
    <property type="match status" value="1"/>
</dbReference>
<evidence type="ECO:0000313" key="3">
    <source>
        <dbReference type="Proteomes" id="UP000249061"/>
    </source>
</evidence>
<dbReference type="EMBL" id="QFQP01000001">
    <property type="protein sequence ID" value="PZR18370.1"/>
    <property type="molecule type" value="Genomic_DNA"/>
</dbReference>
<dbReference type="SUPFAM" id="SSF53335">
    <property type="entry name" value="S-adenosyl-L-methionine-dependent methyltransferases"/>
    <property type="match status" value="1"/>
</dbReference>
<dbReference type="Proteomes" id="UP000249061">
    <property type="component" value="Unassembled WGS sequence"/>
</dbReference>
<proteinExistence type="predicted"/>
<organism evidence="2 3">
    <name type="scientific">Archangium gephyra</name>
    <dbReference type="NCBI Taxonomy" id="48"/>
    <lineage>
        <taxon>Bacteria</taxon>
        <taxon>Pseudomonadati</taxon>
        <taxon>Myxococcota</taxon>
        <taxon>Myxococcia</taxon>
        <taxon>Myxococcales</taxon>
        <taxon>Cystobacterineae</taxon>
        <taxon>Archangiaceae</taxon>
        <taxon>Archangium</taxon>
    </lineage>
</organism>
<feature type="domain" description="Methyltransferase type 11" evidence="1">
    <location>
        <begin position="3"/>
        <end position="70"/>
    </location>
</feature>
<evidence type="ECO:0000313" key="2">
    <source>
        <dbReference type="EMBL" id="PZR18370.1"/>
    </source>
</evidence>
<dbReference type="InterPro" id="IPR013216">
    <property type="entry name" value="Methyltransf_11"/>
</dbReference>
<dbReference type="Gene3D" id="3.40.50.150">
    <property type="entry name" value="Vaccinia Virus protein VP39"/>
    <property type="match status" value="1"/>
</dbReference>
<dbReference type="Pfam" id="PF08241">
    <property type="entry name" value="Methyltransf_11"/>
    <property type="match status" value="1"/>
</dbReference>